<organism evidence="1 2">
    <name type="scientific">Scophthalmus maximus</name>
    <name type="common">Turbot</name>
    <name type="synonym">Psetta maxima</name>
    <dbReference type="NCBI Taxonomy" id="52904"/>
    <lineage>
        <taxon>Eukaryota</taxon>
        <taxon>Metazoa</taxon>
        <taxon>Chordata</taxon>
        <taxon>Craniata</taxon>
        <taxon>Vertebrata</taxon>
        <taxon>Euteleostomi</taxon>
        <taxon>Actinopterygii</taxon>
        <taxon>Neopterygii</taxon>
        <taxon>Teleostei</taxon>
        <taxon>Neoteleostei</taxon>
        <taxon>Acanthomorphata</taxon>
        <taxon>Carangaria</taxon>
        <taxon>Pleuronectiformes</taxon>
        <taxon>Pleuronectoidei</taxon>
        <taxon>Scophthalmidae</taxon>
        <taxon>Scophthalmus</taxon>
    </lineage>
</organism>
<dbReference type="Proteomes" id="UP000438429">
    <property type="component" value="Unassembled WGS sequence"/>
</dbReference>
<dbReference type="EMBL" id="VEVO01000015">
    <property type="protein sequence ID" value="KAF0030803.1"/>
    <property type="molecule type" value="Genomic_DNA"/>
</dbReference>
<protein>
    <submittedName>
        <fullName evidence="1">Uncharacterized protein</fullName>
    </submittedName>
</protein>
<sequence length="87" mass="9622">MLGRGERSGGRTYRLGRVLFGAEKPQGETTLAFPRSEGFRASAGGRLPCQLVPPLADRRRRSMTHVWIGVVRTLNTEADLGLKKNSR</sequence>
<name>A0A6A4S943_SCOMX</name>
<evidence type="ECO:0000313" key="1">
    <source>
        <dbReference type="EMBL" id="KAF0030803.1"/>
    </source>
</evidence>
<evidence type="ECO:0000313" key="2">
    <source>
        <dbReference type="Proteomes" id="UP000438429"/>
    </source>
</evidence>
<proteinExistence type="predicted"/>
<gene>
    <name evidence="1" type="ORF">F2P81_017534</name>
</gene>
<dbReference type="AlphaFoldDB" id="A0A6A4S943"/>
<reference evidence="1 2" key="1">
    <citation type="submission" date="2019-06" db="EMBL/GenBank/DDBJ databases">
        <title>Draft genomes of female and male turbot (Scophthalmus maximus).</title>
        <authorList>
            <person name="Xu H."/>
            <person name="Xu X.-W."/>
            <person name="Shao C."/>
            <person name="Chen S."/>
        </authorList>
    </citation>
    <scope>NUCLEOTIDE SEQUENCE [LARGE SCALE GENOMIC DNA]</scope>
    <source>
        <strain evidence="1">Ysfricsl-2016a</strain>
        <tissue evidence="1">Blood</tissue>
    </source>
</reference>
<comment type="caution">
    <text evidence="1">The sequence shown here is derived from an EMBL/GenBank/DDBJ whole genome shotgun (WGS) entry which is preliminary data.</text>
</comment>
<accession>A0A6A4S943</accession>